<feature type="transmembrane region" description="Helical" evidence="4">
    <location>
        <begin position="103"/>
        <end position="123"/>
    </location>
</feature>
<keyword evidence="7" id="KW-1185">Reference proteome</keyword>
<reference evidence="6 7" key="1">
    <citation type="submission" date="2019-06" db="EMBL/GenBank/DDBJ databases">
        <title>Quisquiliibacterium sp. nov., isolated from a maize field.</title>
        <authorList>
            <person name="Lin S.-Y."/>
            <person name="Tsai C.-F."/>
            <person name="Young C.-C."/>
        </authorList>
    </citation>
    <scope>NUCLEOTIDE SEQUENCE [LARGE SCALE GENOMIC DNA]</scope>
    <source>
        <strain evidence="6 7">CC-CFT501</strain>
    </source>
</reference>
<dbReference type="Proteomes" id="UP000321548">
    <property type="component" value="Unassembled WGS sequence"/>
</dbReference>
<dbReference type="Pfam" id="PF06779">
    <property type="entry name" value="MFS_4"/>
    <property type="match status" value="1"/>
</dbReference>
<evidence type="ECO:0000256" key="4">
    <source>
        <dbReference type="SAM" id="Phobius"/>
    </source>
</evidence>
<dbReference type="SUPFAM" id="SSF103473">
    <property type="entry name" value="MFS general substrate transporter"/>
    <property type="match status" value="1"/>
</dbReference>
<dbReference type="EMBL" id="VDUY01000001">
    <property type="protein sequence ID" value="TXL68581.1"/>
    <property type="molecule type" value="Genomic_DNA"/>
</dbReference>
<feature type="transmembrane region" description="Helical" evidence="4">
    <location>
        <begin position="385"/>
        <end position="405"/>
    </location>
</feature>
<evidence type="ECO:0000259" key="5">
    <source>
        <dbReference type="PROSITE" id="PS50850"/>
    </source>
</evidence>
<feature type="transmembrane region" description="Helical" evidence="4">
    <location>
        <begin position="298"/>
        <end position="316"/>
    </location>
</feature>
<dbReference type="OrthoDB" id="8747367at2"/>
<evidence type="ECO:0000313" key="6">
    <source>
        <dbReference type="EMBL" id="TXL68581.1"/>
    </source>
</evidence>
<dbReference type="Gene3D" id="1.20.1250.20">
    <property type="entry name" value="MFS general substrate transporter like domains"/>
    <property type="match status" value="2"/>
</dbReference>
<feature type="domain" description="Major facilitator superfamily (MFS) profile" evidence="5">
    <location>
        <begin position="1"/>
        <end position="411"/>
    </location>
</feature>
<proteinExistence type="predicted"/>
<dbReference type="GO" id="GO:0005886">
    <property type="term" value="C:plasma membrane"/>
    <property type="evidence" value="ECO:0007669"/>
    <property type="project" value="TreeGrafter"/>
</dbReference>
<evidence type="ECO:0000313" key="7">
    <source>
        <dbReference type="Proteomes" id="UP000321548"/>
    </source>
</evidence>
<dbReference type="PANTHER" id="PTHR23537">
    <property type="match status" value="1"/>
</dbReference>
<feature type="transmembrane region" description="Helical" evidence="4">
    <location>
        <begin position="72"/>
        <end position="91"/>
    </location>
</feature>
<feature type="transmembrane region" description="Helical" evidence="4">
    <location>
        <begin position="237"/>
        <end position="257"/>
    </location>
</feature>
<name>A0A5C8P4I9_9BURK</name>
<dbReference type="InterPro" id="IPR036259">
    <property type="entry name" value="MFS_trans_sf"/>
</dbReference>
<feature type="transmembrane region" description="Helical" evidence="4">
    <location>
        <begin position="168"/>
        <end position="190"/>
    </location>
</feature>
<gene>
    <name evidence="6" type="ORF">FHP08_02550</name>
</gene>
<feature type="transmembrane region" description="Helical" evidence="4">
    <location>
        <begin position="322"/>
        <end position="344"/>
    </location>
</feature>
<evidence type="ECO:0000256" key="3">
    <source>
        <dbReference type="ARBA" id="ARBA00023136"/>
    </source>
</evidence>
<comment type="caution">
    <text evidence="6">The sequence shown here is derived from an EMBL/GenBank/DDBJ whole genome shotgun (WGS) entry which is preliminary data.</text>
</comment>
<feature type="transmembrane region" description="Helical" evidence="4">
    <location>
        <begin position="356"/>
        <end position="379"/>
    </location>
</feature>
<accession>A0A5C8P4I9</accession>
<dbReference type="InterPro" id="IPR010645">
    <property type="entry name" value="MFS_4"/>
</dbReference>
<feature type="transmembrane region" description="Helical" evidence="4">
    <location>
        <begin position="130"/>
        <end position="156"/>
    </location>
</feature>
<dbReference type="PROSITE" id="PS50850">
    <property type="entry name" value="MFS"/>
    <property type="match status" value="1"/>
</dbReference>
<feature type="transmembrane region" description="Helical" evidence="4">
    <location>
        <begin position="45"/>
        <end position="65"/>
    </location>
</feature>
<dbReference type="RefSeq" id="WP_147702721.1">
    <property type="nucleotide sequence ID" value="NZ_VDUY01000001.1"/>
</dbReference>
<keyword evidence="1 4" id="KW-0812">Transmembrane</keyword>
<dbReference type="AlphaFoldDB" id="A0A5C8P4I9"/>
<sequence>MNGLGVAFLLSLGTVVSNSFARFAYALMLPAMRNDLGWNWSQAGWLNTANAFGYLAGALLARALVDRVGNRALFVAGMPATALALLATGLVDDLFALSALRALAGVAGAMVFVCGGALAGNVFPDDPRRATLAITVFFGGSGVGLVLCGAGIPLLLELAGDAGWRQAWLAMGAASLAMTVAAIAAARAIVEPAAIGARRSAHGAAPAAAVISASGPAPVCASVRAPAWRPRDLAPALLAYTGFGLGYIGYMTFVIAWMRERGASTSDVILVWSLLGIATLVAPWLWKRPFADWRGGPVIALVMTVLAAGAGLPLLASGLPAMLASAALFGAGMFSTPSAVSTLIRKQLPKPAWGGAMAVFTIVFAVGQIVGPTVTGWLADLYGSLRPGLALSVVVLLVGALVALWQRDMTRGSRG</sequence>
<feature type="transmembrane region" description="Helical" evidence="4">
    <location>
        <begin position="269"/>
        <end position="286"/>
    </location>
</feature>
<keyword evidence="2 4" id="KW-1133">Transmembrane helix</keyword>
<evidence type="ECO:0000256" key="1">
    <source>
        <dbReference type="ARBA" id="ARBA00022692"/>
    </source>
</evidence>
<organism evidence="6 7">
    <name type="scientific">Zeimonas arvi</name>
    <dbReference type="NCBI Taxonomy" id="2498847"/>
    <lineage>
        <taxon>Bacteria</taxon>
        <taxon>Pseudomonadati</taxon>
        <taxon>Pseudomonadota</taxon>
        <taxon>Betaproteobacteria</taxon>
        <taxon>Burkholderiales</taxon>
        <taxon>Burkholderiaceae</taxon>
        <taxon>Zeimonas</taxon>
    </lineage>
</organism>
<dbReference type="GO" id="GO:0022857">
    <property type="term" value="F:transmembrane transporter activity"/>
    <property type="evidence" value="ECO:0007669"/>
    <property type="project" value="InterPro"/>
</dbReference>
<dbReference type="PANTHER" id="PTHR23537:SF1">
    <property type="entry name" value="SUGAR TRANSPORTER"/>
    <property type="match status" value="1"/>
</dbReference>
<evidence type="ECO:0000256" key="2">
    <source>
        <dbReference type="ARBA" id="ARBA00022989"/>
    </source>
</evidence>
<dbReference type="InterPro" id="IPR020846">
    <property type="entry name" value="MFS_dom"/>
</dbReference>
<keyword evidence="3 4" id="KW-0472">Membrane</keyword>
<protein>
    <submittedName>
        <fullName evidence="6">YbfB/YjiJ family MFS transporter</fullName>
    </submittedName>
</protein>